<dbReference type="GO" id="GO:0004843">
    <property type="term" value="F:cysteine-type deubiquitinase activity"/>
    <property type="evidence" value="ECO:0000318"/>
    <property type="project" value="GO_Central"/>
</dbReference>
<accession>A0A022Q287</accession>
<dbReference type="PROSITE" id="PS50235">
    <property type="entry name" value="USP_3"/>
    <property type="match status" value="1"/>
</dbReference>
<keyword evidence="5" id="KW-1185">Reference proteome</keyword>
<dbReference type="FunFam" id="3.90.70.10:FF:000026">
    <property type="entry name" value="Ubiquitin carboxyl-terminal hydrolase 15"/>
    <property type="match status" value="1"/>
</dbReference>
<dbReference type="STRING" id="4155.A0A022Q287"/>
<comment type="similarity">
    <text evidence="1">Belongs to the peptidase C19 family.</text>
</comment>
<dbReference type="InterPro" id="IPR001394">
    <property type="entry name" value="Peptidase_C19_UCH"/>
</dbReference>
<gene>
    <name evidence="4" type="ORF">MIMGU_mgv1a001964mg</name>
</gene>
<feature type="compositionally biased region" description="Basic and acidic residues" evidence="2">
    <location>
        <begin position="670"/>
        <end position="687"/>
    </location>
</feature>
<dbReference type="EMBL" id="KI632217">
    <property type="protein sequence ID" value="EYU22051.1"/>
    <property type="molecule type" value="Genomic_DNA"/>
</dbReference>
<dbReference type="GO" id="GO:0005829">
    <property type="term" value="C:cytosol"/>
    <property type="evidence" value="ECO:0000318"/>
    <property type="project" value="GO_Central"/>
</dbReference>
<evidence type="ECO:0000313" key="5">
    <source>
        <dbReference type="Proteomes" id="UP000030748"/>
    </source>
</evidence>
<dbReference type="PANTHER" id="PTHR24006">
    <property type="entry name" value="UBIQUITIN CARBOXYL-TERMINAL HYDROLASE"/>
    <property type="match status" value="1"/>
</dbReference>
<dbReference type="Proteomes" id="UP000030748">
    <property type="component" value="Unassembled WGS sequence"/>
</dbReference>
<dbReference type="InterPro" id="IPR028889">
    <property type="entry name" value="USP"/>
</dbReference>
<dbReference type="PANTHER" id="PTHR24006:SF677">
    <property type="entry name" value="UBIQUITIN CARBOXYL-TERMINAL HYDROLASE 19"/>
    <property type="match status" value="1"/>
</dbReference>
<evidence type="ECO:0000256" key="1">
    <source>
        <dbReference type="ARBA" id="ARBA00009085"/>
    </source>
</evidence>
<dbReference type="AlphaFoldDB" id="A0A022Q287"/>
<dbReference type="InterPro" id="IPR038765">
    <property type="entry name" value="Papain-like_cys_pep_sf"/>
</dbReference>
<feature type="compositionally biased region" description="Low complexity" evidence="2">
    <location>
        <begin position="563"/>
        <end position="573"/>
    </location>
</feature>
<feature type="compositionally biased region" description="Basic and acidic residues" evidence="2">
    <location>
        <begin position="504"/>
        <end position="517"/>
    </location>
</feature>
<proteinExistence type="inferred from homology"/>
<dbReference type="GO" id="GO:0016579">
    <property type="term" value="P:protein deubiquitination"/>
    <property type="evidence" value="ECO:0007669"/>
    <property type="project" value="InterPro"/>
</dbReference>
<feature type="region of interest" description="Disordered" evidence="2">
    <location>
        <begin position="556"/>
        <end position="601"/>
    </location>
</feature>
<feature type="region of interest" description="Disordered" evidence="2">
    <location>
        <begin position="666"/>
        <end position="711"/>
    </location>
</feature>
<dbReference type="GO" id="GO:0031647">
    <property type="term" value="P:regulation of protein stability"/>
    <property type="evidence" value="ECO:0000318"/>
    <property type="project" value="GO_Central"/>
</dbReference>
<feature type="region of interest" description="Disordered" evidence="2">
    <location>
        <begin position="449"/>
        <end position="536"/>
    </location>
</feature>
<organism evidence="4 5">
    <name type="scientific">Erythranthe guttata</name>
    <name type="common">Yellow monkey flower</name>
    <name type="synonym">Mimulus guttatus</name>
    <dbReference type="NCBI Taxonomy" id="4155"/>
    <lineage>
        <taxon>Eukaryota</taxon>
        <taxon>Viridiplantae</taxon>
        <taxon>Streptophyta</taxon>
        <taxon>Embryophyta</taxon>
        <taxon>Tracheophyta</taxon>
        <taxon>Spermatophyta</taxon>
        <taxon>Magnoliopsida</taxon>
        <taxon>eudicotyledons</taxon>
        <taxon>Gunneridae</taxon>
        <taxon>Pentapetalae</taxon>
        <taxon>asterids</taxon>
        <taxon>lamiids</taxon>
        <taxon>Lamiales</taxon>
        <taxon>Phrymaceae</taxon>
        <taxon>Erythranthe</taxon>
    </lineage>
</organism>
<feature type="domain" description="USP" evidence="3">
    <location>
        <begin position="78"/>
        <end position="381"/>
    </location>
</feature>
<name>A0A022Q287_ERYGU</name>
<feature type="compositionally biased region" description="Basic and acidic residues" evidence="2">
    <location>
        <begin position="449"/>
        <end position="471"/>
    </location>
</feature>
<evidence type="ECO:0000259" key="3">
    <source>
        <dbReference type="PROSITE" id="PS50235"/>
    </source>
</evidence>
<sequence>MVKYCSGGCQKSHWDSGHKTKCKDLLRSKQTFALRGKKGSVVAMGGSSKIIKQSNKILFPYEEFIEFFNWDKPGYPPCGLLNCGNSCFANVVLQCLAYTRPLVAYVLEKGHRSECQKDDWCFLCEFQIHVERASRSLHPFSPMNILSRLPNIGGNLGYGKQEDSHEFMRFAIDTMQSVCLDEFGGEKAVHPSYQETTLIQHIFGGRLRSQVICAECDNVSNQFENLMDLTVEIHGDAGSLEECLDQFTAKEWLHGDNMYKCDGCNAYVMAWKRLTIQRAPNILTIALKRFQSGRFGKLNKRVNFPETLNLSPYMSELEDGNDVYKLYAVIVHVDMLNASFFGHYICYVKDFRGSWYRIDDSKVIILAPSLGLHSCMIYARPSCLLPTELLKKEESENVKITEVDSSLKQLAVDDSGQSLSANSPEDAILDNKIVLSDLSLPIVKDAELHNSDELPNAPKEEAASHIKHDTQQKATDTDFTEVDAPTSESPSSITELVEELPNAPKEEVASHINHDTQQKATDTDFTEVDAPTSQSLSSITELVDELPNVPKEVAFDTKHDTQQRATTTTLFDTDSTEVDAPVSQSPSSITELHEESSDACDVSSMAITTDEVRDEAHTAKSTPIPENVGHGESVPSSVNVKNSGKNSNAKFKPLFAPGFLEKQPRKKCSNKLDSKLATESIDPKNRSSCENGGLMKEKPQTVHGNGKASIESDICNGYANGNYIEQNAVRGSS</sequence>
<dbReference type="PROSITE" id="PS00972">
    <property type="entry name" value="USP_1"/>
    <property type="match status" value="1"/>
</dbReference>
<dbReference type="InterPro" id="IPR018200">
    <property type="entry name" value="USP_CS"/>
</dbReference>
<dbReference type="Pfam" id="PF00443">
    <property type="entry name" value="UCH"/>
    <property type="match status" value="1"/>
</dbReference>
<dbReference type="Gene3D" id="6.10.140.2220">
    <property type="match status" value="1"/>
</dbReference>
<dbReference type="CDD" id="cd02661">
    <property type="entry name" value="Peptidase_C19E"/>
    <property type="match status" value="1"/>
</dbReference>
<dbReference type="InterPro" id="IPR050164">
    <property type="entry name" value="Peptidase_C19"/>
</dbReference>
<dbReference type="GO" id="GO:0005634">
    <property type="term" value="C:nucleus"/>
    <property type="evidence" value="ECO:0000318"/>
    <property type="project" value="GO_Central"/>
</dbReference>
<dbReference type="eggNOG" id="KOG1865">
    <property type="taxonomic scope" value="Eukaryota"/>
</dbReference>
<protein>
    <recommendedName>
        <fullName evidence="3">USP domain-containing protein</fullName>
    </recommendedName>
</protein>
<evidence type="ECO:0000256" key="2">
    <source>
        <dbReference type="SAM" id="MobiDB-lite"/>
    </source>
</evidence>
<evidence type="ECO:0000313" key="4">
    <source>
        <dbReference type="EMBL" id="EYU22051.1"/>
    </source>
</evidence>
<reference evidence="4 5" key="1">
    <citation type="journal article" date="2013" name="Proc. Natl. Acad. Sci. U.S.A.">
        <title>Fine-scale variation in meiotic recombination in Mimulus inferred from population shotgun sequencing.</title>
        <authorList>
            <person name="Hellsten U."/>
            <person name="Wright K.M."/>
            <person name="Jenkins J."/>
            <person name="Shu S."/>
            <person name="Yuan Y."/>
            <person name="Wessler S.R."/>
            <person name="Schmutz J."/>
            <person name="Willis J.H."/>
            <person name="Rokhsar D.S."/>
        </authorList>
    </citation>
    <scope>NUCLEOTIDE SEQUENCE [LARGE SCALE GENOMIC DNA]</scope>
    <source>
        <strain evidence="5">cv. DUN x IM62</strain>
    </source>
</reference>
<feature type="region of interest" description="Disordered" evidence="2">
    <location>
        <begin position="615"/>
        <end position="649"/>
    </location>
</feature>
<dbReference type="SUPFAM" id="SSF54001">
    <property type="entry name" value="Cysteine proteinases"/>
    <property type="match status" value="1"/>
</dbReference>
<dbReference type="Gene3D" id="3.90.70.10">
    <property type="entry name" value="Cysteine proteinases"/>
    <property type="match status" value="1"/>
</dbReference>
<feature type="compositionally biased region" description="Low complexity" evidence="2">
    <location>
        <begin position="633"/>
        <end position="649"/>
    </location>
</feature>